<feature type="chain" id="PRO_5008363454" evidence="3">
    <location>
        <begin position="28"/>
        <end position="371"/>
    </location>
</feature>
<dbReference type="PANTHER" id="PTHR21723">
    <property type="entry name" value="RESISTANCE TO INHIBITORS OF CHOLINESTERASE PROTEIN 3 RIC3"/>
    <property type="match status" value="1"/>
</dbReference>
<feature type="signal peptide" evidence="3">
    <location>
        <begin position="1"/>
        <end position="27"/>
    </location>
</feature>
<name>A0A1A7XUG9_9TELE</name>
<reference evidence="5" key="2">
    <citation type="submission" date="2016-06" db="EMBL/GenBank/DDBJ databases">
        <title>The genome of a short-lived fish provides insights into sex chromosome evolution and the genetic control of aging.</title>
        <authorList>
            <person name="Reichwald K."/>
            <person name="Felder M."/>
            <person name="Petzold A."/>
            <person name="Koch P."/>
            <person name="Groth M."/>
            <person name="Platzer M."/>
        </authorList>
    </citation>
    <scope>NUCLEOTIDE SEQUENCE</scope>
    <source>
        <tissue evidence="5">Brain</tissue>
    </source>
</reference>
<protein>
    <submittedName>
        <fullName evidence="5">Resistance to inhibitors of cholinesterase 3 homolog</fullName>
    </submittedName>
</protein>
<evidence type="ECO:0000259" key="4">
    <source>
        <dbReference type="Pfam" id="PF15361"/>
    </source>
</evidence>
<evidence type="ECO:0000313" key="5">
    <source>
        <dbReference type="EMBL" id="SBP21772.1"/>
    </source>
</evidence>
<dbReference type="GO" id="GO:0043025">
    <property type="term" value="C:neuronal cell body"/>
    <property type="evidence" value="ECO:0007669"/>
    <property type="project" value="TreeGrafter"/>
</dbReference>
<feature type="domain" description="Resistance to inhibitors of cholinesterase protein 3 N-terminal" evidence="4">
    <location>
        <begin position="14"/>
        <end position="163"/>
    </location>
</feature>
<reference evidence="5" key="1">
    <citation type="submission" date="2016-05" db="EMBL/GenBank/DDBJ databases">
        <authorList>
            <person name="Lavstsen T."/>
            <person name="Jespersen J.S."/>
        </authorList>
    </citation>
    <scope>NUCLEOTIDE SEQUENCE</scope>
    <source>
        <tissue evidence="5">Brain</tissue>
    </source>
</reference>
<dbReference type="InterPro" id="IPR026160">
    <property type="entry name" value="Ric3"/>
</dbReference>
<sequence>MSTFQKVTLAACLLLCVALLLPKMLLSRGRKDAERSEGSGHFPPMMHRQVAPEGRGQRTAGSSGSRAHSSEAVTRAKGAGTGAGTGGKSNLAGQIIPVYGFGILLYILYILFKITSKGSSKPSDGRFPPVRSENMKRKITDFELAQLQEKLRETELVMEKIVSTAHHSPDRVEGVTADQEENLLQQLTEITRVMQEGQLVEGIVPEKKTPEEDWEADYPEELPSYWEHGPCCCQHGAVEAAQVERTEAENLPDQVTGSEDLDANVIQEPASTADTDVISPSTADTDVISQRHVEVEEKQETNEIKEEGGHMHPAFQEQQAQVLQELELTLKSTSVLEQETPEDIIRLAGTEMSCSLIRRRNKRRRMKKATH</sequence>
<feature type="region of interest" description="Disordered" evidence="1">
    <location>
        <begin position="32"/>
        <end position="86"/>
    </location>
</feature>
<gene>
    <name evidence="5" type="primary">RIC3</name>
</gene>
<dbReference type="InterPro" id="IPR032763">
    <property type="entry name" value="RIC3_N"/>
</dbReference>
<dbReference type="GO" id="GO:0034394">
    <property type="term" value="P:protein localization to cell surface"/>
    <property type="evidence" value="ECO:0007669"/>
    <property type="project" value="TreeGrafter"/>
</dbReference>
<keyword evidence="2" id="KW-1133">Transmembrane helix</keyword>
<dbReference type="PANTHER" id="PTHR21723:SF4">
    <property type="entry name" value="ZGC:92489"/>
    <property type="match status" value="1"/>
</dbReference>
<dbReference type="AlphaFoldDB" id="A0A1A7XUG9"/>
<proteinExistence type="predicted"/>
<keyword evidence="2" id="KW-0812">Transmembrane</keyword>
<organism evidence="5">
    <name type="scientific">Iconisemion striatum</name>
    <dbReference type="NCBI Taxonomy" id="60296"/>
    <lineage>
        <taxon>Eukaryota</taxon>
        <taxon>Metazoa</taxon>
        <taxon>Chordata</taxon>
        <taxon>Craniata</taxon>
        <taxon>Vertebrata</taxon>
        <taxon>Euteleostomi</taxon>
        <taxon>Actinopterygii</taxon>
        <taxon>Neopterygii</taxon>
        <taxon>Teleostei</taxon>
        <taxon>Neoteleostei</taxon>
        <taxon>Acanthomorphata</taxon>
        <taxon>Ovalentaria</taxon>
        <taxon>Atherinomorphae</taxon>
        <taxon>Cyprinodontiformes</taxon>
        <taxon>Nothobranchiidae</taxon>
        <taxon>Iconisemion</taxon>
    </lineage>
</organism>
<evidence type="ECO:0000256" key="2">
    <source>
        <dbReference type="SAM" id="Phobius"/>
    </source>
</evidence>
<evidence type="ECO:0000256" key="1">
    <source>
        <dbReference type="SAM" id="MobiDB-lite"/>
    </source>
</evidence>
<accession>A0A1A7XUG9</accession>
<dbReference type="GO" id="GO:0043005">
    <property type="term" value="C:neuron projection"/>
    <property type="evidence" value="ECO:0007669"/>
    <property type="project" value="TreeGrafter"/>
</dbReference>
<dbReference type="GO" id="GO:0007271">
    <property type="term" value="P:synaptic transmission, cholinergic"/>
    <property type="evidence" value="ECO:0007669"/>
    <property type="project" value="TreeGrafter"/>
</dbReference>
<feature type="transmembrane region" description="Helical" evidence="2">
    <location>
        <begin position="91"/>
        <end position="112"/>
    </location>
</feature>
<dbReference type="GO" id="GO:0045202">
    <property type="term" value="C:synapse"/>
    <property type="evidence" value="ECO:0007669"/>
    <property type="project" value="GOC"/>
</dbReference>
<dbReference type="EMBL" id="HADW01020372">
    <property type="protein sequence ID" value="SBP21772.1"/>
    <property type="molecule type" value="Transcribed_RNA"/>
</dbReference>
<dbReference type="Pfam" id="PF15361">
    <property type="entry name" value="RIC3"/>
    <property type="match status" value="1"/>
</dbReference>
<evidence type="ECO:0000256" key="3">
    <source>
        <dbReference type="SAM" id="SignalP"/>
    </source>
</evidence>
<keyword evidence="2" id="KW-0472">Membrane</keyword>
<keyword evidence="3" id="KW-0732">Signal</keyword>